<dbReference type="GO" id="GO:0003677">
    <property type="term" value="F:DNA binding"/>
    <property type="evidence" value="ECO:0007669"/>
    <property type="project" value="UniProtKB-KW"/>
</dbReference>
<feature type="domain" description="HTH iclR-type" evidence="7">
    <location>
        <begin position="10"/>
        <end position="70"/>
    </location>
</feature>
<dbReference type="PROSITE" id="PS51077">
    <property type="entry name" value="HTH_ICLR"/>
    <property type="match status" value="1"/>
</dbReference>
<dbReference type="Gene3D" id="3.30.450.40">
    <property type="match status" value="1"/>
</dbReference>
<evidence type="ECO:0000256" key="4">
    <source>
        <dbReference type="ARBA" id="ARBA00023163"/>
    </source>
</evidence>
<organism evidence="9">
    <name type="scientific">Arthrobacter saudimassiliensis</name>
    <dbReference type="NCBI Taxonomy" id="1461584"/>
    <lineage>
        <taxon>Bacteria</taxon>
        <taxon>Bacillati</taxon>
        <taxon>Actinomycetota</taxon>
        <taxon>Actinomycetes</taxon>
        <taxon>Micrococcales</taxon>
        <taxon>Micrococcaceae</taxon>
        <taxon>Arthrobacter</taxon>
    </lineage>
</organism>
<keyword evidence="1" id="KW-0319">Glycerol metabolism</keyword>
<dbReference type="Pfam" id="PF09339">
    <property type="entry name" value="HTH_IclR"/>
    <property type="match status" value="1"/>
</dbReference>
<evidence type="ECO:0000256" key="6">
    <source>
        <dbReference type="ARBA" id="ARBA00070406"/>
    </source>
</evidence>
<name>A0A078MRJ9_9MICC</name>
<dbReference type="EMBL" id="LN483070">
    <property type="protein sequence ID" value="CEA08017.1"/>
    <property type="molecule type" value="Genomic_DNA"/>
</dbReference>
<comment type="function">
    <text evidence="5">May be an activator protein for the gylABX operon.</text>
</comment>
<evidence type="ECO:0000256" key="1">
    <source>
        <dbReference type="ARBA" id="ARBA00022798"/>
    </source>
</evidence>
<evidence type="ECO:0000256" key="2">
    <source>
        <dbReference type="ARBA" id="ARBA00023015"/>
    </source>
</evidence>
<protein>
    <recommendedName>
        <fullName evidence="6">Glycerol operon regulatory protein</fullName>
    </recommendedName>
</protein>
<dbReference type="AlphaFoldDB" id="A0A078MRJ9"/>
<dbReference type="InterPro" id="IPR036388">
    <property type="entry name" value="WH-like_DNA-bd_sf"/>
</dbReference>
<dbReference type="InterPro" id="IPR029016">
    <property type="entry name" value="GAF-like_dom_sf"/>
</dbReference>
<keyword evidence="3" id="KW-0238">DNA-binding</keyword>
<reference evidence="9" key="1">
    <citation type="submission" date="2014-07" db="EMBL/GenBank/DDBJ databases">
        <authorList>
            <person name="Urmite Genomes Urmite Genomes"/>
        </authorList>
    </citation>
    <scope>NUCLEOTIDE SEQUENCE</scope>
    <source>
        <strain evidence="9">11W110_air</strain>
    </source>
</reference>
<dbReference type="InterPro" id="IPR005471">
    <property type="entry name" value="Tscrpt_reg_IclR_N"/>
</dbReference>
<dbReference type="Pfam" id="PF01614">
    <property type="entry name" value="IclR_C"/>
    <property type="match status" value="1"/>
</dbReference>
<dbReference type="PATRIC" id="fig|1461584.3.peg.1338"/>
<dbReference type="PANTHER" id="PTHR30136">
    <property type="entry name" value="HELIX-TURN-HELIX TRANSCRIPTIONAL REGULATOR, ICLR FAMILY"/>
    <property type="match status" value="1"/>
</dbReference>
<evidence type="ECO:0000313" key="9">
    <source>
        <dbReference type="EMBL" id="CEA08017.1"/>
    </source>
</evidence>
<evidence type="ECO:0000259" key="8">
    <source>
        <dbReference type="PROSITE" id="PS51078"/>
    </source>
</evidence>
<dbReference type="SMART" id="SM00346">
    <property type="entry name" value="HTH_ICLR"/>
    <property type="match status" value="1"/>
</dbReference>
<evidence type="ECO:0000256" key="5">
    <source>
        <dbReference type="ARBA" id="ARBA00058938"/>
    </source>
</evidence>
<dbReference type="SUPFAM" id="SSF46785">
    <property type="entry name" value="Winged helix' DNA-binding domain"/>
    <property type="match status" value="1"/>
</dbReference>
<dbReference type="PANTHER" id="PTHR30136:SF34">
    <property type="entry name" value="TRANSCRIPTIONAL REGULATOR"/>
    <property type="match status" value="1"/>
</dbReference>
<dbReference type="InterPro" id="IPR014757">
    <property type="entry name" value="Tscrpt_reg_IclR_C"/>
</dbReference>
<accession>A0A078MRJ9</accession>
<dbReference type="SUPFAM" id="SSF55781">
    <property type="entry name" value="GAF domain-like"/>
    <property type="match status" value="1"/>
</dbReference>
<dbReference type="InterPro" id="IPR036390">
    <property type="entry name" value="WH_DNA-bd_sf"/>
</dbReference>
<dbReference type="Gene3D" id="1.10.10.10">
    <property type="entry name" value="Winged helix-like DNA-binding domain superfamily/Winged helix DNA-binding domain"/>
    <property type="match status" value="1"/>
</dbReference>
<keyword evidence="4" id="KW-0804">Transcription</keyword>
<sequence length="259" mass="27847">MAGDRGSWYVKSVEKTFAVLDAFTAESPRLSVSDVAAAADLSRAAARRFLMTLTELGYVSLHEGRYQLAPRSLSIGSSFLSGLTLPAVAEPHLRALAADLMETTSLCVLDDTRIVYVSRVISPRLVSVSVNVGTSFPAWATSMGRVLLAGLEPADLQDRLARSDIRPYTARTVSSAEQLRAELDVVRRQGWSVVRAELEEGLSGVAVPVRLGSRVVAAANVSLHRHRGAEAVEQVVLPRLRDAAGKISADYGIRPPALE</sequence>
<dbReference type="PROSITE" id="PS51078">
    <property type="entry name" value="ICLR_ED"/>
    <property type="match status" value="1"/>
</dbReference>
<evidence type="ECO:0000259" key="7">
    <source>
        <dbReference type="PROSITE" id="PS51077"/>
    </source>
</evidence>
<dbReference type="GO" id="GO:0003700">
    <property type="term" value="F:DNA-binding transcription factor activity"/>
    <property type="evidence" value="ECO:0007669"/>
    <property type="project" value="TreeGrafter"/>
</dbReference>
<gene>
    <name evidence="9" type="primary">pcaR_1</name>
    <name evidence="9" type="ORF">BN1051_01352</name>
</gene>
<keyword evidence="2" id="KW-0805">Transcription regulation</keyword>
<dbReference type="InterPro" id="IPR050707">
    <property type="entry name" value="HTH_MetabolicPath_Reg"/>
</dbReference>
<proteinExistence type="predicted"/>
<evidence type="ECO:0000256" key="3">
    <source>
        <dbReference type="ARBA" id="ARBA00023125"/>
    </source>
</evidence>
<dbReference type="GO" id="GO:0045892">
    <property type="term" value="P:negative regulation of DNA-templated transcription"/>
    <property type="evidence" value="ECO:0007669"/>
    <property type="project" value="TreeGrafter"/>
</dbReference>
<dbReference type="GO" id="GO:0006071">
    <property type="term" value="P:glycerol metabolic process"/>
    <property type="evidence" value="ECO:0007669"/>
    <property type="project" value="UniProtKB-KW"/>
</dbReference>
<dbReference type="FunFam" id="1.10.10.10:FF:000056">
    <property type="entry name" value="IclR family transcriptional regulator"/>
    <property type="match status" value="1"/>
</dbReference>
<feature type="domain" description="IclR-ED" evidence="8">
    <location>
        <begin position="71"/>
        <end position="253"/>
    </location>
</feature>